<evidence type="ECO:0008006" key="3">
    <source>
        <dbReference type="Google" id="ProtNLM"/>
    </source>
</evidence>
<evidence type="ECO:0000313" key="2">
    <source>
        <dbReference type="Proteomes" id="UP000229307"/>
    </source>
</evidence>
<evidence type="ECO:0000313" key="1">
    <source>
        <dbReference type="EMBL" id="PIZ17604.1"/>
    </source>
</evidence>
<dbReference type="Proteomes" id="UP000229307">
    <property type="component" value="Unassembled WGS sequence"/>
</dbReference>
<dbReference type="InterPro" id="IPR043519">
    <property type="entry name" value="NT_sf"/>
</dbReference>
<comment type="caution">
    <text evidence="1">The sequence shown here is derived from an EMBL/GenBank/DDBJ whole genome shotgun (WGS) entry which is preliminary data.</text>
</comment>
<dbReference type="AlphaFoldDB" id="A0A2M7SDN9"/>
<dbReference type="EMBL" id="PFMR01000102">
    <property type="protein sequence ID" value="PIZ17604.1"/>
    <property type="molecule type" value="Genomic_DNA"/>
</dbReference>
<sequence length="245" mass="28397">MIRNPILKVLFTFRKFGVKSLLIGGQACIIYGAAEFSRDSDFAVLCDAENIKRLKKALRSLKAKNIYVPPLEQSYLKTGHACHFRCSGRPVKNFRVDVISKLRGCGSFEELWDRRFILRVGKNISVDIISIEDLARSKKTQRDKDWLMLNRLVLSDMSRTKRPSEEKNKWWLLECRDSKVLINLSGSNKALAKECLVERPLLKAALTGHAAKLDAQLRQEEKKEREDDRKYWKPLLKELEVLRHN</sequence>
<gene>
    <name evidence="1" type="ORF">COY52_03780</name>
</gene>
<accession>A0A2M7SDN9</accession>
<dbReference type="Gene3D" id="3.30.460.40">
    <property type="match status" value="1"/>
</dbReference>
<reference evidence="2" key="1">
    <citation type="submission" date="2017-09" db="EMBL/GenBank/DDBJ databases">
        <title>Depth-based differentiation of microbial function through sediment-hosted aquifers and enrichment of novel symbionts in the deep terrestrial subsurface.</title>
        <authorList>
            <person name="Probst A.J."/>
            <person name="Ladd B."/>
            <person name="Jarett J.K."/>
            <person name="Geller-Mcgrath D.E."/>
            <person name="Sieber C.M.K."/>
            <person name="Emerson J.B."/>
            <person name="Anantharaman K."/>
            <person name="Thomas B.C."/>
            <person name="Malmstrom R."/>
            <person name="Stieglmeier M."/>
            <person name="Klingl A."/>
            <person name="Woyke T."/>
            <person name="Ryan C.M."/>
            <person name="Banfield J.F."/>
        </authorList>
    </citation>
    <scope>NUCLEOTIDE SEQUENCE [LARGE SCALE GENOMIC DNA]</scope>
</reference>
<name>A0A2M7SDN9_9BACT</name>
<protein>
    <recommendedName>
        <fullName evidence="3">Nucleotidyl transferase AbiEii/AbiGii toxin family protein</fullName>
    </recommendedName>
</protein>
<organism evidence="1 2">
    <name type="scientific">Candidatus Desantisbacteria bacterium CG_4_10_14_0_8_um_filter_48_22</name>
    <dbReference type="NCBI Taxonomy" id="1974543"/>
    <lineage>
        <taxon>Bacteria</taxon>
        <taxon>Candidatus Desantisiibacteriota</taxon>
    </lineage>
</organism>
<proteinExistence type="predicted"/>
<dbReference type="SUPFAM" id="SSF81301">
    <property type="entry name" value="Nucleotidyltransferase"/>
    <property type="match status" value="1"/>
</dbReference>